<comment type="caution">
    <text evidence="1">The sequence shown here is derived from an EMBL/GenBank/DDBJ whole genome shotgun (WGS) entry which is preliminary data.</text>
</comment>
<protein>
    <submittedName>
        <fullName evidence="1">Uncharacterized protein</fullName>
    </submittedName>
</protein>
<evidence type="ECO:0000313" key="2">
    <source>
        <dbReference type="Proteomes" id="UP000542811"/>
    </source>
</evidence>
<organism evidence="1 2">
    <name type="scientific">Rhizobium laguerreae</name>
    <dbReference type="NCBI Taxonomy" id="1076926"/>
    <lineage>
        <taxon>Bacteria</taxon>
        <taxon>Pseudomonadati</taxon>
        <taxon>Pseudomonadota</taxon>
        <taxon>Alphaproteobacteria</taxon>
        <taxon>Hyphomicrobiales</taxon>
        <taxon>Rhizobiaceae</taxon>
        <taxon>Rhizobium/Agrobacterium group</taxon>
        <taxon>Rhizobium</taxon>
    </lineage>
</organism>
<keyword evidence="2" id="KW-1185">Reference proteome</keyword>
<sequence>MMAAVRFAKFTRTVQRRELRGQCAPKFRVITYRVERRGTASCQLLKH</sequence>
<reference evidence="1 2" key="1">
    <citation type="submission" date="2020-08" db="EMBL/GenBank/DDBJ databases">
        <title>Genomic Encyclopedia of Type Strains, Phase III (KMG-III): the genomes of soil and plant-associated and newly described type strains.</title>
        <authorList>
            <person name="Whitman W."/>
        </authorList>
    </citation>
    <scope>NUCLEOTIDE SEQUENCE [LARGE SCALE GENOMIC DNA]</scope>
    <source>
        <strain evidence="1 2">CECT 8280</strain>
    </source>
</reference>
<name>A0ABR6GA76_9HYPH</name>
<evidence type="ECO:0000313" key="1">
    <source>
        <dbReference type="EMBL" id="MBB3163180.1"/>
    </source>
</evidence>
<proteinExistence type="predicted"/>
<dbReference type="EMBL" id="JACHXX010000004">
    <property type="protein sequence ID" value="MBB3163180.1"/>
    <property type="molecule type" value="Genomic_DNA"/>
</dbReference>
<accession>A0ABR6GA76</accession>
<dbReference type="Proteomes" id="UP000542811">
    <property type="component" value="Unassembled WGS sequence"/>
</dbReference>
<gene>
    <name evidence="1" type="ORF">FHS25_003658</name>
</gene>